<dbReference type="PATRIC" id="fig|433924.3.peg.2233"/>
<gene>
    <name evidence="2" type="ORF">NS331_02930</name>
</gene>
<dbReference type="Proteomes" id="UP000072741">
    <property type="component" value="Unassembled WGS sequence"/>
</dbReference>
<proteinExistence type="predicted"/>
<dbReference type="InterPro" id="IPR031571">
    <property type="entry name" value="RcpC_dom"/>
</dbReference>
<dbReference type="EMBL" id="LDSL01000022">
    <property type="protein sequence ID" value="KTT27184.1"/>
    <property type="molecule type" value="Genomic_DNA"/>
</dbReference>
<dbReference type="CDD" id="cd11614">
    <property type="entry name" value="SAF_CpaB_FlgA_like"/>
    <property type="match status" value="1"/>
</dbReference>
<protein>
    <submittedName>
        <fullName evidence="2">Pilus assembly protein CpaB</fullName>
    </submittedName>
</protein>
<dbReference type="Pfam" id="PF08666">
    <property type="entry name" value="SAF"/>
    <property type="match status" value="1"/>
</dbReference>
<dbReference type="InterPro" id="IPR017592">
    <property type="entry name" value="Pilus_assmbl_Flp-typ_CpaB"/>
</dbReference>
<dbReference type="SMART" id="SM00858">
    <property type="entry name" value="SAF"/>
    <property type="match status" value="1"/>
</dbReference>
<dbReference type="AlphaFoldDB" id="A0A147HB53"/>
<comment type="caution">
    <text evidence="2">The sequence shown here is derived from an EMBL/GenBank/DDBJ whole genome shotgun (WGS) entry which is preliminary data.</text>
</comment>
<dbReference type="OrthoDB" id="8776995at2"/>
<keyword evidence="3" id="KW-1185">Reference proteome</keyword>
<evidence type="ECO:0000313" key="3">
    <source>
        <dbReference type="Proteomes" id="UP000072741"/>
    </source>
</evidence>
<accession>A0A147HB53</accession>
<dbReference type="NCBIfam" id="TIGR03177">
    <property type="entry name" value="pilus_cpaB"/>
    <property type="match status" value="1"/>
</dbReference>
<feature type="domain" description="SAF" evidence="1">
    <location>
        <begin position="53"/>
        <end position="113"/>
    </location>
</feature>
<dbReference type="Pfam" id="PF16976">
    <property type="entry name" value="RcpC"/>
    <property type="match status" value="1"/>
</dbReference>
<evidence type="ECO:0000259" key="1">
    <source>
        <dbReference type="SMART" id="SM00858"/>
    </source>
</evidence>
<reference evidence="2 3" key="1">
    <citation type="journal article" date="2016" name="Front. Microbiol.">
        <title>Genomic Resource of Rice Seed Associated Bacteria.</title>
        <authorList>
            <person name="Midha S."/>
            <person name="Bansal K."/>
            <person name="Sharma S."/>
            <person name="Kumar N."/>
            <person name="Patil P.P."/>
            <person name="Chaudhry V."/>
            <person name="Patil P.B."/>
        </authorList>
    </citation>
    <scope>NUCLEOTIDE SEQUENCE [LARGE SCALE GENOMIC DNA]</scope>
    <source>
        <strain evidence="2 3">NS331</strain>
    </source>
</reference>
<dbReference type="InterPro" id="IPR013974">
    <property type="entry name" value="SAF"/>
</dbReference>
<organism evidence="2 3">
    <name type="scientific">Pseudacidovorax intermedius</name>
    <dbReference type="NCBI Taxonomy" id="433924"/>
    <lineage>
        <taxon>Bacteria</taxon>
        <taxon>Pseudomonadati</taxon>
        <taxon>Pseudomonadota</taxon>
        <taxon>Betaproteobacteria</taxon>
        <taxon>Burkholderiales</taxon>
        <taxon>Comamonadaceae</taxon>
        <taxon>Pseudacidovorax</taxon>
    </lineage>
</organism>
<name>A0A147HB53_9BURK</name>
<evidence type="ECO:0000313" key="2">
    <source>
        <dbReference type="EMBL" id="KTT27184.1"/>
    </source>
</evidence>
<dbReference type="RefSeq" id="WP_058640519.1">
    <property type="nucleotide sequence ID" value="NZ_LDSL01000022.1"/>
</dbReference>
<sequence>MLRFSKILAVLLVLLALALAVYAWLLSRKPAPVRAVVAPATNTPAASLQPASHAVVVTAKAVPAGQPIPADALRLTQLPINPAGAFGDPSEVVGRVPVLDLGEGTPVVEGQLSTGLALKLAEGERALAVRVDEVIGVGNRVVPGDYVDVFFALKADGRDIARSQSRLLVARRRVLAFGPLSVDGAATQADAPPASGRVRSSAASGARADAARTAVLAVPVEDVNRLVLAEGSGRLMLALRHPADTAEPDPALFADLPPALQPLAVRGAAGRLPLAGIDRAQGGLAMEDLATGGRPLRRVAAAPAEGRAGRPAPTGIEVEVIRGERRETLRY</sequence>